<keyword evidence="6" id="KW-1185">Reference proteome</keyword>
<protein>
    <submittedName>
        <fullName evidence="5">Dipeptidase</fullName>
    </submittedName>
</protein>
<accession>A0ABN3X882</accession>
<gene>
    <name evidence="5" type="ORF">GCM10010446_28400</name>
</gene>
<keyword evidence="2" id="KW-0479">Metal-binding</keyword>
<dbReference type="Pfam" id="PF01546">
    <property type="entry name" value="Peptidase_M20"/>
    <property type="match status" value="1"/>
</dbReference>
<dbReference type="Gene3D" id="3.30.70.360">
    <property type="match status" value="1"/>
</dbReference>
<proteinExistence type="predicted"/>
<feature type="domain" description="Peptidase M20 dimerisation" evidence="4">
    <location>
        <begin position="200"/>
        <end position="357"/>
    </location>
</feature>
<organism evidence="5 6">
    <name type="scientific">Streptomyces enissocaesilis</name>
    <dbReference type="NCBI Taxonomy" id="332589"/>
    <lineage>
        <taxon>Bacteria</taxon>
        <taxon>Bacillati</taxon>
        <taxon>Actinomycetota</taxon>
        <taxon>Actinomycetes</taxon>
        <taxon>Kitasatosporales</taxon>
        <taxon>Streptomycetaceae</taxon>
        <taxon>Streptomyces</taxon>
        <taxon>Streptomyces rochei group</taxon>
    </lineage>
</organism>
<dbReference type="NCBIfam" id="NF006579">
    <property type="entry name" value="PRK09104.1"/>
    <property type="match status" value="1"/>
</dbReference>
<evidence type="ECO:0000259" key="4">
    <source>
        <dbReference type="Pfam" id="PF07687"/>
    </source>
</evidence>
<sequence>MTDRAPVRDAVAQRTDVMMERLAQWVRIPSVSSDTGHAVDVTRSARWLAAFLRDSGFPVVEEWPTDGLPAVYACWPAHSPDAPTVLVYSHHDVNAVIDEEWHETEPFAGVLREGRLHGRGASDAKGQVMCHVWALRAHLAATGRRAPAVTVKFLIEGEEEIGSVHLDSLLARHHQELRADVVMVSDTMLWSTDKPAVCTGVRGSVSAALTVSAARYDIHNGAVSGAAGNPLTELSRLLGSLHDESGRVTVPGFYDQVEDPSARERAQLAAIAPDEPEWLARTGTFGARGEAGFGILERVWLRPAAEVTSILGGHPDLPGLGVVPATATAGLVFRLVPCQQADDIAQRVREWVEQRVPSGFTFDLDLPASRSDPYTTPTDHPAFTALERAISRTLGASAAHMRNGGAAPAAQLARAVAAPVLFYGTGLLEDRWHSGDERVEVRALVQGAETLAHWLAALPAAMARGPGGRAA</sequence>
<evidence type="ECO:0000313" key="5">
    <source>
        <dbReference type="EMBL" id="GAA2941515.1"/>
    </source>
</evidence>
<dbReference type="Gene3D" id="3.40.630.10">
    <property type="entry name" value="Zn peptidases"/>
    <property type="match status" value="1"/>
</dbReference>
<dbReference type="PANTHER" id="PTHR43270">
    <property type="entry name" value="BETA-ALA-HIS DIPEPTIDASE"/>
    <property type="match status" value="1"/>
</dbReference>
<reference evidence="5 6" key="1">
    <citation type="journal article" date="2019" name="Int. J. Syst. Evol. Microbiol.">
        <title>The Global Catalogue of Microorganisms (GCM) 10K type strain sequencing project: providing services to taxonomists for standard genome sequencing and annotation.</title>
        <authorList>
            <consortium name="The Broad Institute Genomics Platform"/>
            <consortium name="The Broad Institute Genome Sequencing Center for Infectious Disease"/>
            <person name="Wu L."/>
            <person name="Ma J."/>
        </authorList>
    </citation>
    <scope>NUCLEOTIDE SEQUENCE [LARGE SCALE GENOMIC DNA]</scope>
    <source>
        <strain evidence="5 6">JCM 9088</strain>
    </source>
</reference>
<dbReference type="PANTHER" id="PTHR43270:SF12">
    <property type="entry name" value="SUCCINYL-DIAMINOPIMELATE DESUCCINYLASE"/>
    <property type="match status" value="1"/>
</dbReference>
<name>A0ABN3X882_9ACTN</name>
<dbReference type="InterPro" id="IPR051458">
    <property type="entry name" value="Cyt/Met_Dipeptidase"/>
</dbReference>
<comment type="caution">
    <text evidence="5">The sequence shown here is derived from an EMBL/GenBank/DDBJ whole genome shotgun (WGS) entry which is preliminary data.</text>
</comment>
<dbReference type="RefSeq" id="WP_344494976.1">
    <property type="nucleotide sequence ID" value="NZ_BAAAUD010000031.1"/>
</dbReference>
<evidence type="ECO:0000256" key="1">
    <source>
        <dbReference type="ARBA" id="ARBA00022670"/>
    </source>
</evidence>
<keyword evidence="3" id="KW-0378">Hydrolase</keyword>
<keyword evidence="1" id="KW-0645">Protease</keyword>
<dbReference type="Pfam" id="PF07687">
    <property type="entry name" value="M20_dimer"/>
    <property type="match status" value="1"/>
</dbReference>
<evidence type="ECO:0000313" key="6">
    <source>
        <dbReference type="Proteomes" id="UP001500403"/>
    </source>
</evidence>
<dbReference type="InterPro" id="IPR002933">
    <property type="entry name" value="Peptidase_M20"/>
</dbReference>
<dbReference type="EMBL" id="BAAAUD010000031">
    <property type="protein sequence ID" value="GAA2941515.1"/>
    <property type="molecule type" value="Genomic_DNA"/>
</dbReference>
<dbReference type="InterPro" id="IPR011650">
    <property type="entry name" value="Peptidase_M20_dimer"/>
</dbReference>
<dbReference type="Proteomes" id="UP001500403">
    <property type="component" value="Unassembled WGS sequence"/>
</dbReference>
<evidence type="ECO:0000256" key="3">
    <source>
        <dbReference type="ARBA" id="ARBA00022801"/>
    </source>
</evidence>
<evidence type="ECO:0000256" key="2">
    <source>
        <dbReference type="ARBA" id="ARBA00022723"/>
    </source>
</evidence>
<dbReference type="SUPFAM" id="SSF53187">
    <property type="entry name" value="Zn-dependent exopeptidases"/>
    <property type="match status" value="1"/>
</dbReference>